<comment type="caution">
    <text evidence="1">The sequence shown here is derived from an EMBL/GenBank/DDBJ whole genome shotgun (WGS) entry which is preliminary data.</text>
</comment>
<protein>
    <recommendedName>
        <fullName evidence="3">AbrB/MazE/SpoVT family DNA-binding domain-containing protein</fullName>
    </recommendedName>
</protein>
<reference evidence="1" key="1">
    <citation type="journal article" date="2021" name="Front. Microbiol.">
        <title>Comprehensive Comparative Genomics and Phenotyping of Methylobacterium Species.</title>
        <authorList>
            <person name="Alessa O."/>
            <person name="Ogura Y."/>
            <person name="Fujitani Y."/>
            <person name="Takami H."/>
            <person name="Hayashi T."/>
            <person name="Sahin N."/>
            <person name="Tani A."/>
        </authorList>
    </citation>
    <scope>NUCLEOTIDE SEQUENCE</scope>
    <source>
        <strain evidence="1">KCTC 52305</strain>
    </source>
</reference>
<organism evidence="1 2">
    <name type="scientific">Methylobacterium crusticola</name>
    <dbReference type="NCBI Taxonomy" id="1697972"/>
    <lineage>
        <taxon>Bacteria</taxon>
        <taxon>Pseudomonadati</taxon>
        <taxon>Pseudomonadota</taxon>
        <taxon>Alphaproteobacteria</taxon>
        <taxon>Hyphomicrobiales</taxon>
        <taxon>Methylobacteriaceae</taxon>
        <taxon>Methylobacterium</taxon>
    </lineage>
</organism>
<reference evidence="1" key="2">
    <citation type="submission" date="2021-08" db="EMBL/GenBank/DDBJ databases">
        <authorList>
            <person name="Tani A."/>
            <person name="Ola A."/>
            <person name="Ogura Y."/>
            <person name="Katsura K."/>
            <person name="Hayashi T."/>
        </authorList>
    </citation>
    <scope>NUCLEOTIDE SEQUENCE</scope>
    <source>
        <strain evidence="1">KCTC 52305</strain>
    </source>
</reference>
<accession>A0ABQ4R953</accession>
<evidence type="ECO:0000313" key="2">
    <source>
        <dbReference type="Proteomes" id="UP001055167"/>
    </source>
</evidence>
<name>A0ABQ4R953_9HYPH</name>
<dbReference type="EMBL" id="BPQH01000041">
    <property type="protein sequence ID" value="GJD53927.1"/>
    <property type="molecule type" value="Genomic_DNA"/>
</dbReference>
<dbReference type="RefSeq" id="WP_128564300.1">
    <property type="nucleotide sequence ID" value="NZ_BPQH01000041.1"/>
</dbReference>
<keyword evidence="2" id="KW-1185">Reference proteome</keyword>
<gene>
    <name evidence="1" type="ORF">OPKNFCMD_6706</name>
</gene>
<evidence type="ECO:0008006" key="3">
    <source>
        <dbReference type="Google" id="ProtNLM"/>
    </source>
</evidence>
<evidence type="ECO:0000313" key="1">
    <source>
        <dbReference type="EMBL" id="GJD53927.1"/>
    </source>
</evidence>
<proteinExistence type="predicted"/>
<sequence length="69" mass="7305">MNTFQVIIQTPAGKLTLRRATAATAVETGCTVEREGIGNVCISSPSGEPMRLADFAASLVKDQPDWDPA</sequence>
<dbReference type="Proteomes" id="UP001055167">
    <property type="component" value="Unassembled WGS sequence"/>
</dbReference>